<evidence type="ECO:0000313" key="1">
    <source>
        <dbReference type="EMBL" id="PZP56116.1"/>
    </source>
</evidence>
<accession>A0A2W5HDE5</accession>
<evidence type="ECO:0000313" key="2">
    <source>
        <dbReference type="Proteomes" id="UP000249739"/>
    </source>
</evidence>
<dbReference type="Proteomes" id="UP000249739">
    <property type="component" value="Unassembled WGS sequence"/>
</dbReference>
<sequence length="206" mass="23256">MGDMRMPIIIKYSRHGIHKGEQGAWFKGQLSDGRTPGRFFSYKTIESLLSKDPSAAADPDRKWHIFKTPKDGISVPEFVFTTKEFTKALANGCELAAHRLDREARRKISKAYLFDKTDIGVSSDGEKTQEIYAIFNNKTQTAMALTSDHIKGIIGDNRDACSDPRRLQFYFAYSNYGYFYAGNEVLKAELAFEKAKKGQPAFEIAC</sequence>
<name>A0A2W5HDE5_9BACT</name>
<proteinExistence type="predicted"/>
<dbReference type="EMBL" id="QFOT01000037">
    <property type="protein sequence ID" value="PZP56116.1"/>
    <property type="molecule type" value="Genomic_DNA"/>
</dbReference>
<organism evidence="1 2">
    <name type="scientific">Micavibrio aeruginosavorus</name>
    <dbReference type="NCBI Taxonomy" id="349221"/>
    <lineage>
        <taxon>Bacteria</taxon>
        <taxon>Pseudomonadati</taxon>
        <taxon>Bdellovibrionota</taxon>
        <taxon>Bdellovibrionia</taxon>
        <taxon>Bdellovibrionales</taxon>
        <taxon>Pseudobdellovibrionaceae</taxon>
        <taxon>Micavibrio</taxon>
    </lineage>
</organism>
<comment type="caution">
    <text evidence="1">The sequence shown here is derived from an EMBL/GenBank/DDBJ whole genome shotgun (WGS) entry which is preliminary data.</text>
</comment>
<reference evidence="1 2" key="1">
    <citation type="submission" date="2017-08" db="EMBL/GenBank/DDBJ databases">
        <title>Infants hospitalized years apart are colonized by the same room-sourced microbial strains.</title>
        <authorList>
            <person name="Brooks B."/>
            <person name="Olm M.R."/>
            <person name="Firek B.A."/>
            <person name="Baker R."/>
            <person name="Thomas B.C."/>
            <person name="Morowitz M.J."/>
            <person name="Banfield J.F."/>
        </authorList>
    </citation>
    <scope>NUCLEOTIDE SEQUENCE [LARGE SCALE GENOMIC DNA]</scope>
    <source>
        <strain evidence="1">S2_006_000_R2_64</strain>
    </source>
</reference>
<protein>
    <submittedName>
        <fullName evidence="1">Uncharacterized protein</fullName>
    </submittedName>
</protein>
<dbReference type="AlphaFoldDB" id="A0A2W5HDE5"/>
<gene>
    <name evidence="1" type="ORF">DI586_04780</name>
</gene>